<dbReference type="InterPro" id="IPR009060">
    <property type="entry name" value="UBA-like_sf"/>
</dbReference>
<dbReference type="AlphaFoldDB" id="F2JSK2"/>
<sequence length="134" mass="15065">MGNITLEQIDLIMQRTHVSYSEAKEALEQANGDILEALLLLERKEKAPKKDNHSTTEKVTSFVDNLNNTTFIMEKGGRTYIDVPLSIAIITFILCFHVSLIALVISLIIGIKIQVKGENEIARKIKSTFDDFTK</sequence>
<proteinExistence type="predicted"/>
<dbReference type="STRING" id="642492.Clole_0020"/>
<dbReference type="RefSeq" id="WP_013655083.1">
    <property type="nucleotide sequence ID" value="NC_015275.1"/>
</dbReference>
<dbReference type="InterPro" id="IPR025642">
    <property type="entry name" value="DUF4342"/>
</dbReference>
<dbReference type="KEGG" id="cle:Clole_0020"/>
<protein>
    <submittedName>
        <fullName evidence="3">Ubiquitin-associated-domain-containing protein</fullName>
    </submittedName>
</protein>
<dbReference type="HOGENOM" id="CLU_115782_0_1_9"/>
<evidence type="ECO:0000313" key="4">
    <source>
        <dbReference type="Proteomes" id="UP000008467"/>
    </source>
</evidence>
<gene>
    <name evidence="3" type="ordered locus">Clole_0020</name>
</gene>
<dbReference type="EMBL" id="CP002582">
    <property type="protein sequence ID" value="ADZ81782.1"/>
    <property type="molecule type" value="Genomic_DNA"/>
</dbReference>
<dbReference type="eggNOG" id="COG0264">
    <property type="taxonomic scope" value="Bacteria"/>
</dbReference>
<accession>F2JSK2</accession>
<keyword evidence="1" id="KW-0472">Membrane</keyword>
<dbReference type="CDD" id="cd14360">
    <property type="entry name" value="UBA_NAC_like_bac"/>
    <property type="match status" value="1"/>
</dbReference>
<evidence type="ECO:0000313" key="3">
    <source>
        <dbReference type="EMBL" id="ADZ81782.1"/>
    </source>
</evidence>
<dbReference type="SUPFAM" id="SSF46934">
    <property type="entry name" value="UBA-like"/>
    <property type="match status" value="1"/>
</dbReference>
<reference evidence="3 4" key="1">
    <citation type="journal article" date="2011" name="J. Bacteriol.">
        <title>Complete genome sequence of the cellulose-degrading bacterium Cellulosilyticum lentocellum.</title>
        <authorList>
            <consortium name="US DOE Joint Genome Institute"/>
            <person name="Miller D.A."/>
            <person name="Suen G."/>
            <person name="Bruce D."/>
            <person name="Copeland A."/>
            <person name="Cheng J.F."/>
            <person name="Detter C."/>
            <person name="Goodwin L.A."/>
            <person name="Han C.S."/>
            <person name="Hauser L.J."/>
            <person name="Land M.L."/>
            <person name="Lapidus A."/>
            <person name="Lucas S."/>
            <person name="Meincke L."/>
            <person name="Pitluck S."/>
            <person name="Tapia R."/>
            <person name="Teshima H."/>
            <person name="Woyke T."/>
            <person name="Fox B.G."/>
            <person name="Angert E.R."/>
            <person name="Currie C.R."/>
        </authorList>
    </citation>
    <scope>NUCLEOTIDE SEQUENCE [LARGE SCALE GENOMIC DNA]</scope>
    <source>
        <strain evidence="4">ATCC 49066 / DSM 5427 / NCIMB 11756 / RHM5</strain>
    </source>
</reference>
<name>F2JSK2_CELLD</name>
<evidence type="ECO:0000256" key="1">
    <source>
        <dbReference type="SAM" id="Phobius"/>
    </source>
</evidence>
<keyword evidence="1" id="KW-0812">Transmembrane</keyword>
<keyword evidence="4" id="KW-1185">Reference proteome</keyword>
<dbReference type="Proteomes" id="UP000008467">
    <property type="component" value="Chromosome"/>
</dbReference>
<feature type="transmembrane region" description="Helical" evidence="1">
    <location>
        <begin position="85"/>
        <end position="109"/>
    </location>
</feature>
<evidence type="ECO:0000259" key="2">
    <source>
        <dbReference type="Pfam" id="PF14242"/>
    </source>
</evidence>
<keyword evidence="1" id="KW-1133">Transmembrane helix</keyword>
<feature type="domain" description="DUF4342" evidence="2">
    <location>
        <begin position="49"/>
        <end position="115"/>
    </location>
</feature>
<dbReference type="Pfam" id="PF14242">
    <property type="entry name" value="DUF4342"/>
    <property type="match status" value="1"/>
</dbReference>
<dbReference type="Gene3D" id="1.10.8.10">
    <property type="entry name" value="DNA helicase RuvA subunit, C-terminal domain"/>
    <property type="match status" value="1"/>
</dbReference>
<organism evidence="3 4">
    <name type="scientific">Cellulosilyticum lentocellum (strain ATCC 49066 / DSM 5427 / NCIMB 11756 / RHM5)</name>
    <name type="common">Clostridium lentocellum</name>
    <dbReference type="NCBI Taxonomy" id="642492"/>
    <lineage>
        <taxon>Bacteria</taxon>
        <taxon>Bacillati</taxon>
        <taxon>Bacillota</taxon>
        <taxon>Clostridia</taxon>
        <taxon>Lachnospirales</taxon>
        <taxon>Cellulosilyticaceae</taxon>
        <taxon>Cellulosilyticum</taxon>
    </lineage>
</organism>